<name>A0ABQ0E5V3_9BACT</name>
<keyword evidence="3" id="KW-1185">Reference proteome</keyword>
<keyword evidence="1" id="KW-1133">Transmembrane helix</keyword>
<evidence type="ECO:0000256" key="1">
    <source>
        <dbReference type="SAM" id="Phobius"/>
    </source>
</evidence>
<feature type="transmembrane region" description="Helical" evidence="1">
    <location>
        <begin position="6"/>
        <end position="27"/>
    </location>
</feature>
<organism evidence="2 3">
    <name type="scientific">Desulfovibrio falkowii</name>
    <dbReference type="NCBI Taxonomy" id="3136602"/>
    <lineage>
        <taxon>Bacteria</taxon>
        <taxon>Pseudomonadati</taxon>
        <taxon>Thermodesulfobacteriota</taxon>
        <taxon>Desulfovibrionia</taxon>
        <taxon>Desulfovibrionales</taxon>
        <taxon>Desulfovibrionaceae</taxon>
        <taxon>Desulfovibrio</taxon>
    </lineage>
</organism>
<dbReference type="Proteomes" id="UP001628192">
    <property type="component" value="Unassembled WGS sequence"/>
</dbReference>
<gene>
    <name evidence="2" type="ORF">Defa_05050</name>
</gene>
<keyword evidence="1" id="KW-0812">Transmembrane</keyword>
<sequence>MTFEDTLIPFICGAAFMFLFGMLATIVSGHFKPRLARGSVARDGTVDFK</sequence>
<protein>
    <submittedName>
        <fullName evidence="2">Uncharacterized protein</fullName>
    </submittedName>
</protein>
<dbReference type="RefSeq" id="WP_407844094.1">
    <property type="nucleotide sequence ID" value="NZ_BAAFSG010000001.1"/>
</dbReference>
<reference evidence="2 3" key="1">
    <citation type="journal article" date="2025" name="Int. J. Syst. Evol. Microbiol.">
        <title>Desulfovibrio falkowii sp. nov., Porphyromonas miyakawae sp. nov., Mediterraneibacter flintii sp. nov. and Owariibacterium komagatae gen. nov., sp. nov., isolated from human faeces.</title>
        <authorList>
            <person name="Hamaguchi T."/>
            <person name="Ohara M."/>
            <person name="Hisatomi A."/>
            <person name="Sekiguchi K."/>
            <person name="Takeda J.I."/>
            <person name="Ueyama J."/>
            <person name="Ito M."/>
            <person name="Nishiwaki H."/>
            <person name="Ogi T."/>
            <person name="Hirayama M."/>
            <person name="Ohkuma M."/>
            <person name="Sakamoto M."/>
            <person name="Ohno K."/>
        </authorList>
    </citation>
    <scope>NUCLEOTIDE SEQUENCE [LARGE SCALE GENOMIC DNA]</scope>
    <source>
        <strain evidence="2 3">13CB8C</strain>
    </source>
</reference>
<proteinExistence type="predicted"/>
<accession>A0ABQ0E5V3</accession>
<evidence type="ECO:0000313" key="3">
    <source>
        <dbReference type="Proteomes" id="UP001628192"/>
    </source>
</evidence>
<dbReference type="EMBL" id="BAAFSG010000001">
    <property type="protein sequence ID" value="GAB1253018.1"/>
    <property type="molecule type" value="Genomic_DNA"/>
</dbReference>
<keyword evidence="1" id="KW-0472">Membrane</keyword>
<comment type="caution">
    <text evidence="2">The sequence shown here is derived from an EMBL/GenBank/DDBJ whole genome shotgun (WGS) entry which is preliminary data.</text>
</comment>
<evidence type="ECO:0000313" key="2">
    <source>
        <dbReference type="EMBL" id="GAB1253018.1"/>
    </source>
</evidence>